<dbReference type="Pfam" id="PF00905">
    <property type="entry name" value="Transpeptidase"/>
    <property type="match status" value="1"/>
</dbReference>
<dbReference type="InterPro" id="IPR001460">
    <property type="entry name" value="PCN-bd_Tpept"/>
</dbReference>
<evidence type="ECO:0000256" key="8">
    <source>
        <dbReference type="ARBA" id="ARBA00023251"/>
    </source>
</evidence>
<organism evidence="13 14">
    <name type="scientific">Isoptericola cucumis</name>
    <dbReference type="NCBI Taxonomy" id="1776856"/>
    <lineage>
        <taxon>Bacteria</taxon>
        <taxon>Bacillati</taxon>
        <taxon>Actinomycetota</taxon>
        <taxon>Actinomycetes</taxon>
        <taxon>Micrococcales</taxon>
        <taxon>Promicromonosporaceae</taxon>
        <taxon>Isoptericola</taxon>
    </lineage>
</organism>
<sequence length="646" mass="66189">MLLLAACSGPDRPPADDVAEALASALQARDLADVPLQVGGSVDAQTQLDQILDPLATATGERERAVTVEDIGKAQEADGAVTVPVRLGWTWELAEGTAWEYDTTADLAYVEPAEADGEGSWEVVWRPDVLVPELAPGERLEVERLDADRADVLAGDDQPMVTARKVWHLGVDKTAVEGLGIESAARELAVLVGLEPNEFFAQVDAAGDDAFVEAITVRDVDPGTDFSVDDAREIPGVLAVEDSLELAPYSDFAAPILGRSGEATAEVVEESEGRVQAGDVAGLTGLQRQYDERLAGVPGVVVRVLPPDGSDTSLDGSEVVEDGEPREVFRVDAKDGAPVRTTLDLGVQGRAEDVLSGVGPASAIVAVRPSTGAVLAAASGPGGEGWSTATLGQYPPGSTFKIVDALAFQRAGLTADSTVQCADTITVEGREFGNVPGYPASALGEVPLSTAFAHSCNTAMIAQHELVGQGDLASAAAGLGLAGDEAATAALGVPAFLGSVPAEASGTEHAASLIGQGKVQTSPLGMATVAASVAAGEPVQPVLVRSDEDGGGKDDAAPKAPVTEDEAAVLRDLMHGVVTDGSADLLQDVPGVVGAKTGTAQYGDGSKQHVWMVAIKDDLAVAVFVEDGHRGSDTAGPLMKEFLEGL</sequence>
<dbReference type="InterPro" id="IPR050515">
    <property type="entry name" value="Beta-lactam/transpept"/>
</dbReference>
<evidence type="ECO:0000256" key="4">
    <source>
        <dbReference type="ARBA" id="ARBA00012865"/>
    </source>
</evidence>
<comment type="caution">
    <text evidence="13">The sequence shown here is derived from an EMBL/GenBank/DDBJ whole genome shotgun (WGS) entry which is preliminary data.</text>
</comment>
<evidence type="ECO:0000259" key="11">
    <source>
        <dbReference type="Pfam" id="PF00905"/>
    </source>
</evidence>
<dbReference type="PROSITE" id="PS00337">
    <property type="entry name" value="BETA_LACTAMASE_D"/>
    <property type="match status" value="1"/>
</dbReference>
<keyword evidence="13" id="KW-0131">Cell cycle</keyword>
<dbReference type="Gene3D" id="3.40.710.10">
    <property type="entry name" value="DD-peptidase/beta-lactamase superfamily"/>
    <property type="match status" value="1"/>
</dbReference>
<feature type="domain" description="Penicillin-binding protein dimerisation" evidence="12">
    <location>
        <begin position="146"/>
        <end position="302"/>
    </location>
</feature>
<evidence type="ECO:0000256" key="6">
    <source>
        <dbReference type="ARBA" id="ARBA00022801"/>
    </source>
</evidence>
<dbReference type="Pfam" id="PF03717">
    <property type="entry name" value="PBP_dimer"/>
    <property type="match status" value="1"/>
</dbReference>
<evidence type="ECO:0000256" key="9">
    <source>
        <dbReference type="RuleBase" id="RU361140"/>
    </source>
</evidence>
<dbReference type="PANTHER" id="PTHR30627:SF24">
    <property type="entry name" value="PENICILLIN-BINDING PROTEIN 4B"/>
    <property type="match status" value="1"/>
</dbReference>
<dbReference type="InterPro" id="IPR012338">
    <property type="entry name" value="Beta-lactam/transpept-like"/>
</dbReference>
<name>A0ABQ2BBX5_9MICO</name>
<evidence type="ECO:0000256" key="5">
    <source>
        <dbReference type="ARBA" id="ARBA00022729"/>
    </source>
</evidence>
<evidence type="ECO:0000256" key="3">
    <source>
        <dbReference type="ARBA" id="ARBA00007898"/>
    </source>
</evidence>
<keyword evidence="6 9" id="KW-0378">Hydrolase</keyword>
<dbReference type="SUPFAM" id="SSF56519">
    <property type="entry name" value="Penicillin binding protein dimerisation domain"/>
    <property type="match status" value="1"/>
</dbReference>
<dbReference type="GO" id="GO:0051301">
    <property type="term" value="P:cell division"/>
    <property type="evidence" value="ECO:0007669"/>
    <property type="project" value="UniProtKB-KW"/>
</dbReference>
<accession>A0ABQ2BBX5</accession>
<dbReference type="EMBL" id="BMDG01000013">
    <property type="protein sequence ID" value="GGI11003.1"/>
    <property type="molecule type" value="Genomic_DNA"/>
</dbReference>
<dbReference type="InterPro" id="IPR036138">
    <property type="entry name" value="PBP_dimer_sf"/>
</dbReference>
<feature type="compositionally biased region" description="Basic and acidic residues" evidence="10">
    <location>
        <begin position="545"/>
        <end position="557"/>
    </location>
</feature>
<dbReference type="SUPFAM" id="SSF56601">
    <property type="entry name" value="beta-lactamase/transpeptidase-like"/>
    <property type="match status" value="1"/>
</dbReference>
<feature type="domain" description="Penicillin-binding protein transpeptidase" evidence="11">
    <location>
        <begin position="363"/>
        <end position="644"/>
    </location>
</feature>
<evidence type="ECO:0000256" key="7">
    <source>
        <dbReference type="ARBA" id="ARBA00023136"/>
    </source>
</evidence>
<dbReference type="InterPro" id="IPR002137">
    <property type="entry name" value="Beta-lactam_class-D_AS"/>
</dbReference>
<comment type="similarity">
    <text evidence="2">Belongs to the transpeptidase family.</text>
</comment>
<evidence type="ECO:0000313" key="13">
    <source>
        <dbReference type="EMBL" id="GGI11003.1"/>
    </source>
</evidence>
<keyword evidence="7" id="KW-0472">Membrane</keyword>
<reference evidence="14" key="1">
    <citation type="journal article" date="2019" name="Int. J. Syst. Evol. Microbiol.">
        <title>The Global Catalogue of Microorganisms (GCM) 10K type strain sequencing project: providing services to taxonomists for standard genome sequencing and annotation.</title>
        <authorList>
            <consortium name="The Broad Institute Genomics Platform"/>
            <consortium name="The Broad Institute Genome Sequencing Center for Infectious Disease"/>
            <person name="Wu L."/>
            <person name="Ma J."/>
        </authorList>
    </citation>
    <scope>NUCLEOTIDE SEQUENCE [LARGE SCALE GENOMIC DNA]</scope>
    <source>
        <strain evidence="14">CCM 8653</strain>
    </source>
</reference>
<evidence type="ECO:0000256" key="2">
    <source>
        <dbReference type="ARBA" id="ARBA00007171"/>
    </source>
</evidence>
<protein>
    <recommendedName>
        <fullName evidence="4 9">Beta-lactamase</fullName>
        <ecNumber evidence="4 9">3.5.2.6</ecNumber>
    </recommendedName>
</protein>
<keyword evidence="8 9" id="KW-0046">Antibiotic resistance</keyword>
<evidence type="ECO:0000256" key="1">
    <source>
        <dbReference type="ARBA" id="ARBA00004370"/>
    </source>
</evidence>
<keyword evidence="14" id="KW-1185">Reference proteome</keyword>
<keyword evidence="13" id="KW-0132">Cell division</keyword>
<dbReference type="InterPro" id="IPR005311">
    <property type="entry name" value="PBP_dimer"/>
</dbReference>
<evidence type="ECO:0000259" key="12">
    <source>
        <dbReference type="Pfam" id="PF03717"/>
    </source>
</evidence>
<keyword evidence="5" id="KW-0732">Signal</keyword>
<feature type="region of interest" description="Disordered" evidence="10">
    <location>
        <begin position="543"/>
        <end position="562"/>
    </location>
</feature>
<proteinExistence type="inferred from homology"/>
<comment type="subcellular location">
    <subcellularLocation>
        <location evidence="1">Membrane</location>
    </subcellularLocation>
</comment>
<dbReference type="PANTHER" id="PTHR30627">
    <property type="entry name" value="PEPTIDOGLYCAN D,D-TRANSPEPTIDASE"/>
    <property type="match status" value="1"/>
</dbReference>
<evidence type="ECO:0000313" key="14">
    <source>
        <dbReference type="Proteomes" id="UP000632535"/>
    </source>
</evidence>
<comment type="catalytic activity">
    <reaction evidence="9">
        <text>a beta-lactam + H2O = a substituted beta-amino acid</text>
        <dbReference type="Rhea" id="RHEA:20401"/>
        <dbReference type="ChEBI" id="CHEBI:15377"/>
        <dbReference type="ChEBI" id="CHEBI:35627"/>
        <dbReference type="ChEBI" id="CHEBI:140347"/>
        <dbReference type="EC" id="3.5.2.6"/>
    </reaction>
</comment>
<dbReference type="EC" id="3.5.2.6" evidence="4 9"/>
<evidence type="ECO:0000256" key="10">
    <source>
        <dbReference type="SAM" id="MobiDB-lite"/>
    </source>
</evidence>
<comment type="similarity">
    <text evidence="3 9">Belongs to the class-D beta-lactamase family.</text>
</comment>
<dbReference type="Proteomes" id="UP000632535">
    <property type="component" value="Unassembled WGS sequence"/>
</dbReference>
<gene>
    <name evidence="13" type="ORF">GCM10007368_34040</name>
</gene>
<dbReference type="Gene3D" id="3.90.1310.10">
    <property type="entry name" value="Penicillin-binding protein 2a (Domain 2)"/>
    <property type="match status" value="1"/>
</dbReference>